<dbReference type="RefSeq" id="WP_191878747.1">
    <property type="nucleotide sequence ID" value="NZ_BMTD01000059.1"/>
</dbReference>
<proteinExistence type="predicted"/>
<dbReference type="Proteomes" id="UP000618795">
    <property type="component" value="Unassembled WGS sequence"/>
</dbReference>
<evidence type="ECO:0000313" key="2">
    <source>
        <dbReference type="Proteomes" id="UP000618795"/>
    </source>
</evidence>
<dbReference type="EMBL" id="BMTD01000059">
    <property type="protein sequence ID" value="GGV31332.1"/>
    <property type="molecule type" value="Genomic_DNA"/>
</dbReference>
<name>A0A918IKK8_9ACTN</name>
<reference evidence="1" key="2">
    <citation type="submission" date="2020-09" db="EMBL/GenBank/DDBJ databases">
        <authorList>
            <person name="Sun Q."/>
            <person name="Ohkuma M."/>
        </authorList>
    </citation>
    <scope>NUCLEOTIDE SEQUENCE</scope>
    <source>
        <strain evidence="1">JCM 4369</strain>
    </source>
</reference>
<protein>
    <submittedName>
        <fullName evidence="1">Uncharacterized protein</fullName>
    </submittedName>
</protein>
<comment type="caution">
    <text evidence="1">The sequence shown here is derived from an EMBL/GenBank/DDBJ whole genome shotgun (WGS) entry which is preliminary data.</text>
</comment>
<reference evidence="1" key="1">
    <citation type="journal article" date="2014" name="Int. J. Syst. Evol. Microbiol.">
        <title>Complete genome sequence of Corynebacterium casei LMG S-19264T (=DSM 44701T), isolated from a smear-ripened cheese.</title>
        <authorList>
            <consortium name="US DOE Joint Genome Institute (JGI-PGF)"/>
            <person name="Walter F."/>
            <person name="Albersmeier A."/>
            <person name="Kalinowski J."/>
            <person name="Ruckert C."/>
        </authorList>
    </citation>
    <scope>NUCLEOTIDE SEQUENCE</scope>
    <source>
        <strain evidence="1">JCM 4369</strain>
    </source>
</reference>
<evidence type="ECO:0000313" key="1">
    <source>
        <dbReference type="EMBL" id="GGV31332.1"/>
    </source>
</evidence>
<keyword evidence="2" id="KW-1185">Reference proteome</keyword>
<organism evidence="1 2">
    <name type="scientific">Streptomyces filipinensis</name>
    <dbReference type="NCBI Taxonomy" id="66887"/>
    <lineage>
        <taxon>Bacteria</taxon>
        <taxon>Bacillati</taxon>
        <taxon>Actinomycetota</taxon>
        <taxon>Actinomycetes</taxon>
        <taxon>Kitasatosporales</taxon>
        <taxon>Streptomycetaceae</taxon>
        <taxon>Streptomyces</taxon>
    </lineage>
</organism>
<gene>
    <name evidence="1" type="ORF">GCM10010260_84310</name>
</gene>
<sequence length="91" mass="9969">MTNDDAWISGAVDLDGQPLPDPKTVSANQLGKVLIDLSTVGRELAADLVTEELRLAQYRRVAELGEWLTKAADSLHLALDTHLNPDDYPED</sequence>
<dbReference type="AlphaFoldDB" id="A0A918IKK8"/>
<accession>A0A918IKK8</accession>